<proteinExistence type="predicted"/>
<dbReference type="AlphaFoldDB" id="A0AAV4AQU5"/>
<reference evidence="1 2" key="1">
    <citation type="journal article" date="2021" name="Elife">
        <title>Chloroplast acquisition without the gene transfer in kleptoplastic sea slugs, Plakobranchus ocellatus.</title>
        <authorList>
            <person name="Maeda T."/>
            <person name="Takahashi S."/>
            <person name="Yoshida T."/>
            <person name="Shimamura S."/>
            <person name="Takaki Y."/>
            <person name="Nagai Y."/>
            <person name="Toyoda A."/>
            <person name="Suzuki Y."/>
            <person name="Arimoto A."/>
            <person name="Ishii H."/>
            <person name="Satoh N."/>
            <person name="Nishiyama T."/>
            <person name="Hasebe M."/>
            <person name="Maruyama T."/>
            <person name="Minagawa J."/>
            <person name="Obokata J."/>
            <person name="Shigenobu S."/>
        </authorList>
    </citation>
    <scope>NUCLEOTIDE SEQUENCE [LARGE SCALE GENOMIC DNA]</scope>
</reference>
<name>A0AAV4AQU5_9GAST</name>
<organism evidence="1 2">
    <name type="scientific">Plakobranchus ocellatus</name>
    <dbReference type="NCBI Taxonomy" id="259542"/>
    <lineage>
        <taxon>Eukaryota</taxon>
        <taxon>Metazoa</taxon>
        <taxon>Spiralia</taxon>
        <taxon>Lophotrochozoa</taxon>
        <taxon>Mollusca</taxon>
        <taxon>Gastropoda</taxon>
        <taxon>Heterobranchia</taxon>
        <taxon>Euthyneura</taxon>
        <taxon>Panpulmonata</taxon>
        <taxon>Sacoglossa</taxon>
        <taxon>Placobranchoidea</taxon>
        <taxon>Plakobranchidae</taxon>
        <taxon>Plakobranchus</taxon>
    </lineage>
</organism>
<protein>
    <submittedName>
        <fullName evidence="1">Uncharacterized protein</fullName>
    </submittedName>
</protein>
<accession>A0AAV4AQU5</accession>
<evidence type="ECO:0000313" key="1">
    <source>
        <dbReference type="EMBL" id="GFO10174.1"/>
    </source>
</evidence>
<comment type="caution">
    <text evidence="1">The sequence shown here is derived from an EMBL/GenBank/DDBJ whole genome shotgun (WGS) entry which is preliminary data.</text>
</comment>
<dbReference type="EMBL" id="BLXT01004148">
    <property type="protein sequence ID" value="GFO10174.1"/>
    <property type="molecule type" value="Genomic_DNA"/>
</dbReference>
<sequence>MIFLKNWIESNQSRVFTTVRRFALISSGDAVSDYHFAEGMRYLFIKLALNGMPDFNGRSKISDGRQWSPSNVNGDRLASTEQVAATRPPFLELVVALDQDQKKEMKSRKTSV</sequence>
<gene>
    <name evidence="1" type="ORF">PoB_003667900</name>
</gene>
<keyword evidence="2" id="KW-1185">Reference proteome</keyword>
<dbReference type="Proteomes" id="UP000735302">
    <property type="component" value="Unassembled WGS sequence"/>
</dbReference>
<evidence type="ECO:0000313" key="2">
    <source>
        <dbReference type="Proteomes" id="UP000735302"/>
    </source>
</evidence>